<dbReference type="PANTHER" id="PTHR13817">
    <property type="entry name" value="TITIN"/>
    <property type="match status" value="1"/>
</dbReference>
<evidence type="ECO:0000313" key="6">
    <source>
        <dbReference type="Proteomes" id="UP001075354"/>
    </source>
</evidence>
<evidence type="ECO:0000259" key="4">
    <source>
        <dbReference type="PROSITE" id="PS50853"/>
    </source>
</evidence>
<feature type="region of interest" description="Disordered" evidence="2">
    <location>
        <begin position="978"/>
        <end position="1047"/>
    </location>
</feature>
<feature type="region of interest" description="Disordered" evidence="2">
    <location>
        <begin position="1128"/>
        <end position="1219"/>
    </location>
</feature>
<feature type="compositionally biased region" description="Basic and acidic residues" evidence="2">
    <location>
        <begin position="1162"/>
        <end position="1175"/>
    </location>
</feature>
<dbReference type="SUPFAM" id="SSF49265">
    <property type="entry name" value="Fibronectin type III"/>
    <property type="match status" value="4"/>
</dbReference>
<sequence length="1403" mass="152880">MAPPAPRGRPTGRPRPRPPSLPGSYGPSGLPAAVGTLLTLTVLLLCAEPLGAQFMCGPGLVTPGVTIPQGDIILEEGQLLELYCVLNLTHPATMGRNASNLAFYRMNRTIGPEHLQVVNETTLKLTMRPEVSAAMFYCKLSPLGDAPEEVVCLNNVAVGYRPQNVSDFSCVSQNWQNLTCSWKKRPNPIKTRYKVWYRLPGRAGGRSMYGCPEDTDVQDDKCVWNETSNPPYRLPYDTYFFTLDSSNHLSNATFHYRLNHYAHVIPAKAEKLRVKEKTSYSATIEWLVPYPMQNFPPGLVHRVEYLPQWEARESWQRVNTSLLNFKFSKHELNITSLKYANTLYDIRVYLKSTKADENDNSLWSAPAAVTVRTKPDLPGAPPRTDIGSFEVYNLVDSRDVYIYWQTIPDYLQNGDNFSYKIISVVENGVSVVKEPSEINKKYAKFSKVGLNKSLHLQIASSNTEGLSVNKSEIYIPPRYEVPPGPLSVTKVFYDDGMYELSWKPPSTGEENISSYTIFWCDSISDHMCSGYLNWTRVPSNVTIRNMTVEDDKPYKFAVSANTDTGSSGMVWASCTILYNKPIQKMKNVWVKKVGSTYMELAWHLDCFDRNGLVVGFRVYYCPVQHKGPECKSAHQNVTIHDAQQSSANLTGLRPYTTYSVAVAVLSSGGESLPSEPLLNVTLEAAPSPPLNVSIVSITNTSITITWNAPEDRNGVITKYEVHYDGKVQTKNNDNNNNNKKQELVLDNLTSYYNYSISVAACTIACSDTSPPLTAETKVGEPGIVNAPRVLFLNQSLLSVSWNAPARPSGLLDYYEVLISYPSSDNDTRQTLTTNNTTLMVHIEGCSENSHPYAFAVRAVNVDPNTGKEFKGKWSNSGVGSCYTNELPEYLKIIIYLLMIFLIVFVSCLIICASRMLWNRCKDMRDVEVKLPPGIVLQQEPDRDQDFTLHQWVNHNHDSKPPHGLGPAADEERLLQQKDENHHDRGSGDSSGCSSGHESVASSATDGTHVSSDSGTEVDRNEQGYPSNEPSWEAGAGSDWVSAGQRQASKSPAWDEAYAYVGSQGSGGSGGKGVRSTPNLTELEPGYTVMSLASWASSGSIPDKAQAAPVAQAQAAAVQGYVALDTALPLPPPVPKPPKPAPSPGHAKQGYIAHPPTSLLWDHGGRASDRDRDREAGGGAAAVPAVPKGYVQTGMASPTASPAATPAASPAHGGHHSAKEAFTPECEGSWEEPLRLQQGRGECVGVRPSRTEPSLGSLGLATGAGGYVMTGENGLPVGLRMPAAVPLPGLARRKPDPFSYPASSSSSTSAATPLAAAAPVTSPHAAKQAHEYVLTGERVPEAPRPLVDVAPPPPKAYCRVSERERERDALVRPLPFPAAVSASSSSSAGYVPHRQLEAQYGVDL</sequence>
<keyword evidence="3" id="KW-0812">Transmembrane</keyword>
<evidence type="ECO:0000313" key="5">
    <source>
        <dbReference type="EMBL" id="KAJ1530611.1"/>
    </source>
</evidence>
<gene>
    <name evidence="5" type="ORF">ONE63_005491</name>
</gene>
<evidence type="ECO:0000256" key="1">
    <source>
        <dbReference type="ARBA" id="ARBA00022737"/>
    </source>
</evidence>
<organism evidence="5 6">
    <name type="scientific">Megalurothrips usitatus</name>
    <name type="common">bean blossom thrips</name>
    <dbReference type="NCBI Taxonomy" id="439358"/>
    <lineage>
        <taxon>Eukaryota</taxon>
        <taxon>Metazoa</taxon>
        <taxon>Ecdysozoa</taxon>
        <taxon>Arthropoda</taxon>
        <taxon>Hexapoda</taxon>
        <taxon>Insecta</taxon>
        <taxon>Pterygota</taxon>
        <taxon>Neoptera</taxon>
        <taxon>Paraneoptera</taxon>
        <taxon>Thysanoptera</taxon>
        <taxon>Terebrantia</taxon>
        <taxon>Thripoidea</taxon>
        <taxon>Thripidae</taxon>
        <taxon>Megalurothrips</taxon>
    </lineage>
</organism>
<dbReference type="InterPro" id="IPR036116">
    <property type="entry name" value="FN3_sf"/>
</dbReference>
<dbReference type="InterPro" id="IPR003961">
    <property type="entry name" value="FN3_dom"/>
</dbReference>
<feature type="domain" description="Fibronectin type-III" evidence="4">
    <location>
        <begin position="783"/>
        <end position="886"/>
    </location>
</feature>
<keyword evidence="1" id="KW-0677">Repeat</keyword>
<feature type="domain" description="Fibronectin type-III" evidence="4">
    <location>
        <begin position="482"/>
        <end position="582"/>
    </location>
</feature>
<feature type="domain" description="Fibronectin type-III" evidence="4">
    <location>
        <begin position="584"/>
        <end position="685"/>
    </location>
</feature>
<feature type="compositionally biased region" description="Low complexity" evidence="2">
    <location>
        <begin position="987"/>
        <end position="1002"/>
    </location>
</feature>
<reference evidence="5" key="1">
    <citation type="submission" date="2022-12" db="EMBL/GenBank/DDBJ databases">
        <title>Chromosome-level genome assembly of the bean flower thrips Megalurothrips usitatus.</title>
        <authorList>
            <person name="Ma L."/>
            <person name="Liu Q."/>
            <person name="Li H."/>
            <person name="Cai W."/>
        </authorList>
    </citation>
    <scope>NUCLEOTIDE SEQUENCE</scope>
    <source>
        <strain evidence="5">Cailab_2022a</strain>
    </source>
</reference>
<evidence type="ECO:0000256" key="2">
    <source>
        <dbReference type="SAM" id="MobiDB-lite"/>
    </source>
</evidence>
<dbReference type="SMART" id="SM00060">
    <property type="entry name" value="FN3"/>
    <property type="match status" value="5"/>
</dbReference>
<dbReference type="Gene3D" id="2.60.40.10">
    <property type="entry name" value="Immunoglobulins"/>
    <property type="match status" value="6"/>
</dbReference>
<accession>A0AAV7XYU2</accession>
<feature type="compositionally biased region" description="Low complexity" evidence="2">
    <location>
        <begin position="1195"/>
        <end position="1211"/>
    </location>
</feature>
<dbReference type="CDD" id="cd00063">
    <property type="entry name" value="FN3"/>
    <property type="match status" value="5"/>
</dbReference>
<dbReference type="EMBL" id="JAPTSV010000002">
    <property type="protein sequence ID" value="KAJ1530611.1"/>
    <property type="molecule type" value="Genomic_DNA"/>
</dbReference>
<protein>
    <recommendedName>
        <fullName evidence="4">Fibronectin type-III domain-containing protein</fullName>
    </recommendedName>
</protein>
<comment type="caution">
    <text evidence="5">The sequence shown here is derived from an EMBL/GenBank/DDBJ whole genome shotgun (WGS) entry which is preliminary data.</text>
</comment>
<dbReference type="PANTHER" id="PTHR13817:SF166">
    <property type="entry name" value="NEURONAL IGCAM-RELATED"/>
    <property type="match status" value="1"/>
</dbReference>
<keyword evidence="3" id="KW-1133">Transmembrane helix</keyword>
<evidence type="ECO:0000256" key="3">
    <source>
        <dbReference type="SAM" id="Phobius"/>
    </source>
</evidence>
<name>A0AAV7XYU2_9NEOP</name>
<dbReference type="InterPro" id="IPR050964">
    <property type="entry name" value="Striated_Muscle_Regulatory"/>
</dbReference>
<feature type="domain" description="Fibronectin type-III" evidence="4">
    <location>
        <begin position="268"/>
        <end position="376"/>
    </location>
</feature>
<dbReference type="InterPro" id="IPR013783">
    <property type="entry name" value="Ig-like_fold"/>
</dbReference>
<feature type="domain" description="Fibronectin type-III" evidence="4">
    <location>
        <begin position="688"/>
        <end position="779"/>
    </location>
</feature>
<feature type="compositionally biased region" description="Pro residues" evidence="2">
    <location>
        <begin position="1128"/>
        <end position="1142"/>
    </location>
</feature>
<keyword evidence="3" id="KW-0472">Membrane</keyword>
<dbReference type="PROSITE" id="PS50853">
    <property type="entry name" value="FN3"/>
    <property type="match status" value="5"/>
</dbReference>
<feature type="transmembrane region" description="Helical" evidence="3">
    <location>
        <begin position="892"/>
        <end position="917"/>
    </location>
</feature>
<dbReference type="Pfam" id="PF00041">
    <property type="entry name" value="fn3"/>
    <property type="match status" value="2"/>
</dbReference>
<proteinExistence type="predicted"/>
<feature type="compositionally biased region" description="Polar residues" evidence="2">
    <location>
        <begin position="1003"/>
        <end position="1014"/>
    </location>
</feature>
<feature type="region of interest" description="Disordered" evidence="2">
    <location>
        <begin position="1"/>
        <end position="26"/>
    </location>
</feature>
<keyword evidence="6" id="KW-1185">Reference proteome</keyword>
<dbReference type="Proteomes" id="UP001075354">
    <property type="component" value="Chromosome 2"/>
</dbReference>